<proteinExistence type="predicted"/>
<sequence length="296" mass="32476">ARTTAFKTVRIDEGALQKNGITMETYDLSDIFCRMDYVDEKNKKYKAKKEILKNYSNWSGVPDEAFVKIVKLGVVLDGLIKENKLDAIALRCWMEMQQQLGISPCVVLSLLNNEFIPAACEVDVGNAVAMSALCQASGEVTACLDWNNNYGEQENKCILFHCGPVPQAMMKAKGKITDHAILANAIGAGRGFGPNQGRIKAGPFTFSSMLTADGKLKFYVGEGQFTDDPIQEEFFGCAGVAEIQKLQDVLLYVGNAGHRHHVSVTPSRVSAPLAEALTKYLGFEVTRPQRRNDGIT</sequence>
<reference evidence="5" key="1">
    <citation type="submission" date="2017-09" db="EMBL/GenBank/DDBJ databases">
        <title>Depth-based differentiation of microbial function through sediment-hosted aquifers and enrichment of novel symbionts in the deep terrestrial subsurface.</title>
        <authorList>
            <person name="Probst A.J."/>
            <person name="Ladd B."/>
            <person name="Jarett J.K."/>
            <person name="Geller-Mcgrath D.E."/>
            <person name="Sieber C.M.K."/>
            <person name="Emerson J.B."/>
            <person name="Anantharaman K."/>
            <person name="Thomas B.C."/>
            <person name="Malmstrom R."/>
            <person name="Stieglmeier M."/>
            <person name="Klingl A."/>
            <person name="Woyke T."/>
            <person name="Ryan C.M."/>
            <person name="Banfield J.F."/>
        </authorList>
    </citation>
    <scope>NUCLEOTIDE SEQUENCE [LARGE SCALE GENOMIC DNA]</scope>
</reference>
<dbReference type="EMBL" id="PFMS01000088">
    <property type="protein sequence ID" value="PIZ15428.1"/>
    <property type="molecule type" value="Genomic_DNA"/>
</dbReference>
<organism evidence="4 5">
    <name type="scientific">Candidatus Desantisbacteria bacterium CG_4_10_14_0_8_um_filter_39_17</name>
    <dbReference type="NCBI Taxonomy" id="1974542"/>
    <lineage>
        <taxon>Bacteria</taxon>
        <taxon>Candidatus Desantisiibacteriota</taxon>
    </lineage>
</organism>
<feature type="domain" description="L-fucose isomerase C-terminal" evidence="3">
    <location>
        <begin position="159"/>
        <end position="286"/>
    </location>
</feature>
<dbReference type="InterPro" id="IPR015888">
    <property type="entry name" value="Fuc_isomerase_C"/>
</dbReference>
<evidence type="ECO:0000256" key="1">
    <source>
        <dbReference type="ARBA" id="ARBA00023235"/>
    </source>
</evidence>
<keyword evidence="1" id="KW-0413">Isomerase</keyword>
<comment type="caution">
    <text evidence="4">The sequence shown here is derived from an EMBL/GenBank/DDBJ whole genome shotgun (WGS) entry which is preliminary data.</text>
</comment>
<dbReference type="GO" id="GO:0008736">
    <property type="term" value="F:L-fucose isomerase activity"/>
    <property type="evidence" value="ECO:0007669"/>
    <property type="project" value="InterPro"/>
</dbReference>
<dbReference type="PANTHER" id="PTHR36120">
    <property type="entry name" value="FUCOSE ISOMERASE"/>
    <property type="match status" value="1"/>
</dbReference>
<dbReference type="InterPro" id="IPR009015">
    <property type="entry name" value="Fucose_isomerase_N/cen_sf"/>
</dbReference>
<dbReference type="GO" id="GO:0006004">
    <property type="term" value="P:fucose metabolic process"/>
    <property type="evidence" value="ECO:0007669"/>
    <property type="project" value="InterPro"/>
</dbReference>
<keyword evidence="2" id="KW-0119">Carbohydrate metabolism</keyword>
<gene>
    <name evidence="4" type="ORF">COY51_05235</name>
</gene>
<evidence type="ECO:0000313" key="5">
    <source>
        <dbReference type="Proteomes" id="UP000234145"/>
    </source>
</evidence>
<accession>A0A2H9PAJ6</accession>
<evidence type="ECO:0000256" key="2">
    <source>
        <dbReference type="ARBA" id="ARBA00023277"/>
    </source>
</evidence>
<evidence type="ECO:0000259" key="3">
    <source>
        <dbReference type="Pfam" id="PF02952"/>
    </source>
</evidence>
<dbReference type="Pfam" id="PF02952">
    <property type="entry name" value="Fucose_iso_C"/>
    <property type="match status" value="1"/>
</dbReference>
<name>A0A2H9PAJ6_9BACT</name>
<dbReference type="GO" id="GO:0005737">
    <property type="term" value="C:cytoplasm"/>
    <property type="evidence" value="ECO:0007669"/>
    <property type="project" value="InterPro"/>
</dbReference>
<dbReference type="AlphaFoldDB" id="A0A2H9PAJ6"/>
<dbReference type="Proteomes" id="UP000234145">
    <property type="component" value="Unassembled WGS sequence"/>
</dbReference>
<feature type="non-terminal residue" evidence="4">
    <location>
        <position position="1"/>
    </location>
</feature>
<dbReference type="SUPFAM" id="SSF53743">
    <property type="entry name" value="FucI/AraA N-terminal and middle domains"/>
    <property type="match status" value="1"/>
</dbReference>
<dbReference type="PANTHER" id="PTHR36120:SF1">
    <property type="entry name" value="L-FUCOSE ISOMERASE C-TERMINAL DOMAIN-CONTAINING PROTEIN"/>
    <property type="match status" value="1"/>
</dbReference>
<evidence type="ECO:0000313" key="4">
    <source>
        <dbReference type="EMBL" id="PIZ15428.1"/>
    </source>
</evidence>
<protein>
    <recommendedName>
        <fullName evidence="3">L-fucose isomerase C-terminal domain-containing protein</fullName>
    </recommendedName>
</protein>